<reference evidence="2" key="7">
    <citation type="journal article" date="2005" name="Science">
        <title>The Transcriptional Landscape of the Mammalian Genome.</title>
        <authorList>
            <consortium name="The FANTOM Consortium"/>
            <consortium name="Riken Genome Exploration Research Group and Genome Science Group (Genome Network Project Core Group)"/>
        </authorList>
    </citation>
    <scope>NUCLEOTIDE SEQUENCE</scope>
    <source>
        <strain evidence="2">C57BL/6J</strain>
        <tissue evidence="2">Embryonic body between diaphragm region and neck</tissue>
    </source>
</reference>
<evidence type="ECO:0000313" key="3">
    <source>
        <dbReference type="MGI" id="MGI:3704333"/>
    </source>
</evidence>
<feature type="compositionally biased region" description="Pro residues" evidence="1">
    <location>
        <begin position="66"/>
        <end position="79"/>
    </location>
</feature>
<reference evidence="2" key="1">
    <citation type="journal article" date="1999" name="Methods Enzymol.">
        <title>High-efficiency full-length cDNA cloning.</title>
        <authorList>
            <person name="Carninci P."/>
            <person name="Hayashizaki Y."/>
        </authorList>
    </citation>
    <scope>NUCLEOTIDE SEQUENCE</scope>
    <source>
        <strain evidence="2">C57BL/6J</strain>
        <tissue evidence="2">Embryonic body between diaphragm region and neck</tissue>
    </source>
</reference>
<reference evidence="2" key="4">
    <citation type="journal article" date="2001" name="Nature">
        <title>Functional annotation of a full-length mouse cDNA collection.</title>
        <authorList>
            <consortium name="The RIKEN Genome Exploration Research Group Phase II Team and the FANTOM Consortium"/>
        </authorList>
    </citation>
    <scope>NUCLEOTIDE SEQUENCE</scope>
    <source>
        <strain evidence="2">C57BL/6J</strain>
        <tissue evidence="2">Embryonic body between diaphragm region and neck</tissue>
    </source>
</reference>
<sequence>METPFWALDEARIRASWLTHSLQQPGFLIDGDYYIIDSLDRGVPALGTLPLLEVCLRAWHLPNPPYRPAVPTSPAPPPSGSGRPQEPPSLVARSRVLGQGGPRPGVRPAPRRSLGRPAE</sequence>
<organism evidence="2">
    <name type="scientific">Mus musculus</name>
    <name type="common">Mouse</name>
    <dbReference type="NCBI Taxonomy" id="10090"/>
    <lineage>
        <taxon>Eukaryota</taxon>
        <taxon>Metazoa</taxon>
        <taxon>Chordata</taxon>
        <taxon>Craniata</taxon>
        <taxon>Vertebrata</taxon>
        <taxon>Euteleostomi</taxon>
        <taxon>Mammalia</taxon>
        <taxon>Eutheria</taxon>
        <taxon>Euarchontoglires</taxon>
        <taxon>Glires</taxon>
        <taxon>Rodentia</taxon>
        <taxon>Myomorpha</taxon>
        <taxon>Muroidea</taxon>
        <taxon>Muridae</taxon>
        <taxon>Murinae</taxon>
        <taxon>Mus</taxon>
        <taxon>Mus</taxon>
    </lineage>
</organism>
<proteinExistence type="evidence at transcript level"/>
<reference evidence="2" key="5">
    <citation type="submission" date="2001-07" db="EMBL/GenBank/DDBJ databases">
        <authorList>
            <person name="Adachi J."/>
            <person name="Aizawa K."/>
            <person name="Akimura T."/>
            <person name="Arakawa T."/>
            <person name="Bono H."/>
            <person name="Carninci P."/>
            <person name="Fukuda S."/>
            <person name="Furuno M."/>
            <person name="Hanagaki T."/>
            <person name="Hara A."/>
            <person name="Hashizume W."/>
            <person name="Hayashida K."/>
            <person name="Hayatsu N."/>
            <person name="Hiramoto K."/>
            <person name="Hiraoka T."/>
            <person name="Hirozane T."/>
            <person name="Hori F."/>
            <person name="Imotani K."/>
            <person name="Ishii Y."/>
            <person name="Itoh M."/>
            <person name="Kagawa I."/>
            <person name="Kasukawa T."/>
            <person name="Katoh H."/>
            <person name="Kawai J."/>
            <person name="Kojima Y."/>
            <person name="Kondo S."/>
            <person name="Konno H."/>
            <person name="Kouda M."/>
            <person name="Koya S."/>
            <person name="Kurihara C."/>
            <person name="Matsuyama T."/>
            <person name="Miyazaki A."/>
            <person name="Murata M."/>
            <person name="Nakamura M."/>
            <person name="Nishi K."/>
            <person name="Nomura K."/>
            <person name="Numazaki R."/>
            <person name="Ohno M."/>
            <person name="Ohsato N."/>
            <person name="Okazaki Y."/>
            <person name="Saito R."/>
            <person name="Saitoh H."/>
            <person name="Sakai C."/>
            <person name="Sakai K."/>
            <person name="Sakazume N."/>
            <person name="Sano H."/>
            <person name="Sasaki D."/>
            <person name="Shibata K."/>
            <person name="Shinagawa A."/>
            <person name="Shiraki T."/>
            <person name="Sogabe Y."/>
            <person name="Tagami M."/>
            <person name="Tagawa A."/>
            <person name="Takahashi F."/>
            <person name="Takaku-Akahira S."/>
            <person name="Takeda Y."/>
            <person name="Tanaka T."/>
            <person name="Tomaru A."/>
            <person name="Toya T."/>
            <person name="Yasunishi A."/>
            <person name="Muramatsu M."/>
            <person name="Hayashizaki Y."/>
        </authorList>
    </citation>
    <scope>NUCLEOTIDE SEQUENCE</scope>
    <source>
        <strain evidence="2">C57BL/6J</strain>
        <tissue evidence="2">Embryonic body between diaphragm region and neck</tissue>
    </source>
</reference>
<evidence type="ECO:0000256" key="1">
    <source>
        <dbReference type="SAM" id="MobiDB-lite"/>
    </source>
</evidence>
<dbReference type="MGI" id="MGI:3704333">
    <property type="gene designation" value="Gm10023"/>
</dbReference>
<gene>
    <name evidence="3" type="primary">Gm10023</name>
</gene>
<protein>
    <submittedName>
        <fullName evidence="2">Uncharacterized protein</fullName>
    </submittedName>
</protein>
<name>Q8BSC1_MOUSE</name>
<accession>Q8BSC1</accession>
<feature type="region of interest" description="Disordered" evidence="1">
    <location>
        <begin position="66"/>
        <end position="119"/>
    </location>
</feature>
<feature type="compositionally biased region" description="Basic residues" evidence="1">
    <location>
        <begin position="109"/>
        <end position="119"/>
    </location>
</feature>
<reference evidence="2" key="2">
    <citation type="journal article" date="2000" name="Genome Res.">
        <title>Normalization and subtraction of cap-trapper-selected cDNAs to prepare full-length cDNA libraries for rapid discovery of new genes.</title>
        <authorList>
            <person name="Carninci P."/>
            <person name="Shibata Y."/>
            <person name="Hayatsu N."/>
            <person name="Sugahara Y."/>
            <person name="Shibata K."/>
            <person name="Itoh M."/>
            <person name="Konno H."/>
            <person name="Okazaki Y."/>
            <person name="Muramatsu M."/>
            <person name="Hayashizaki Y."/>
        </authorList>
    </citation>
    <scope>NUCLEOTIDE SEQUENCE</scope>
    <source>
        <strain evidence="2">C57BL/6J</strain>
        <tissue evidence="2">Embryonic body between diaphragm region and neck</tissue>
    </source>
</reference>
<dbReference type="EMBL" id="AK034734">
    <property type="protein sequence ID" value="BAC28812.1"/>
    <property type="molecule type" value="mRNA"/>
</dbReference>
<dbReference type="AlphaFoldDB" id="Q8BSC1"/>
<evidence type="ECO:0000313" key="2">
    <source>
        <dbReference type="EMBL" id="BAC28812.1"/>
    </source>
</evidence>
<dbReference type="AGR" id="MGI:3704333"/>
<reference evidence="2" key="6">
    <citation type="journal article" date="2002" name="Nature">
        <title>Analysis of the mouse transcriptome based on functional annotation of 60,770 full-length cDNAs.</title>
        <authorList>
            <consortium name="The FANTOM Consortium and the RIKEN Genome Exploration Research Group Phase I and II Team"/>
        </authorList>
    </citation>
    <scope>NUCLEOTIDE SEQUENCE</scope>
    <source>
        <strain evidence="2">C57BL/6J</strain>
        <tissue evidence="2">Embryonic body between diaphragm region and neck</tissue>
    </source>
</reference>
<reference evidence="2" key="8">
    <citation type="journal article" date="2005" name="Science">
        <title>Antisense Transcription in the Mammalian Transcriptome.</title>
        <authorList>
            <consortium name="RIKEN Genome Exploration Research Group and Genome Science Group (Genome Network Project Core Group) and the FANTOM Consortium"/>
        </authorList>
    </citation>
    <scope>NUCLEOTIDE SEQUENCE</scope>
    <source>
        <strain evidence="2">C57BL/6J</strain>
        <tissue evidence="2">Embryonic body between diaphragm region and neck</tissue>
    </source>
</reference>
<reference evidence="2" key="3">
    <citation type="journal article" date="2000" name="Genome Res.">
        <title>RIKEN integrated sequence analysis (RISA) system--384-format sequencing pipeline with 384 multicapillary sequencer.</title>
        <authorList>
            <person name="Shibata K."/>
            <person name="Itoh M."/>
            <person name="Aizawa K."/>
            <person name="Nagaoka S."/>
            <person name="Sasaki N."/>
            <person name="Carninci P."/>
            <person name="Konno H."/>
            <person name="Akiyama J."/>
            <person name="Nishi K."/>
            <person name="Kitsunai T."/>
            <person name="Tashiro H."/>
            <person name="Itoh M."/>
            <person name="Sumi N."/>
            <person name="Ishii Y."/>
            <person name="Nakamura S."/>
            <person name="Hazama M."/>
            <person name="Nishine T."/>
            <person name="Harada A."/>
            <person name="Yamamoto R."/>
            <person name="Matsumoto H."/>
            <person name="Sakaguchi S."/>
            <person name="Ikegami T."/>
            <person name="Kashiwagi K."/>
            <person name="Fujiwake S."/>
            <person name="Inoue K."/>
            <person name="Togawa Y."/>
            <person name="Izawa M."/>
            <person name="Ohara E."/>
            <person name="Watahiki M."/>
            <person name="Yoneda Y."/>
            <person name="Ishikawa T."/>
            <person name="Ozawa K."/>
            <person name="Tanaka T."/>
            <person name="Matsuura S."/>
            <person name="Kawai J."/>
            <person name="Okazaki Y."/>
            <person name="Muramatsu M."/>
            <person name="Inoue Y."/>
            <person name="Kira A."/>
            <person name="Hayashizaki Y."/>
        </authorList>
    </citation>
    <scope>NUCLEOTIDE SEQUENCE</scope>
    <source>
        <strain evidence="2">C57BL/6J</strain>
        <tissue evidence="2">Embryonic body between diaphragm region and neck</tissue>
    </source>
</reference>